<comment type="similarity">
    <text evidence="2 9">Belongs to the eIF-2B alpha/beta/delta subunits family.</text>
</comment>
<evidence type="ECO:0000256" key="6">
    <source>
        <dbReference type="ARBA" id="ARBA00044122"/>
    </source>
</evidence>
<gene>
    <name evidence="10" type="ORF">ASTO00021_LOCUS14254</name>
    <name evidence="11" type="ORF">ASTO00021_LOCUS14256</name>
</gene>
<organism evidence="11">
    <name type="scientific">Aplanochytrium stocchinoi</name>
    <dbReference type="NCBI Taxonomy" id="215587"/>
    <lineage>
        <taxon>Eukaryota</taxon>
        <taxon>Sar</taxon>
        <taxon>Stramenopiles</taxon>
        <taxon>Bigyra</taxon>
        <taxon>Labyrinthulomycetes</taxon>
        <taxon>Thraustochytrida</taxon>
        <taxon>Thraustochytriidae</taxon>
        <taxon>Aplanochytrium</taxon>
    </lineage>
</organism>
<evidence type="ECO:0000256" key="9">
    <source>
        <dbReference type="RuleBase" id="RU003814"/>
    </source>
</evidence>
<keyword evidence="5" id="KW-0648">Protein biosynthesis</keyword>
<keyword evidence="4" id="KW-0396">Initiation factor</keyword>
<dbReference type="InterPro" id="IPR042529">
    <property type="entry name" value="IF_2B-like_C"/>
</dbReference>
<accession>A0A6S8ERZ4</accession>
<sequence>MEDLDGLAVEDEVVLKRYLDSDKGSHLKKTIEEFISRLKRREYVNSFELASQTLFTLTVLIRFVAVKRDAAGSTATVLMQVVRAVGRRLIRARPVEIVIGNAVRRVLFTIREENTNLIKGFATDRHSAQPQLHAMLSKSPTESTPLETVKTSLGEAVVDGLQEIQGELENFHEPITKQALEHIHANDVLLVSGSSKTVQMFLKEAKRKRDFEVIVAEAAPACHGHDMARKLCESNISTTVITDSAIMAMMSRVNKVLISPKAVLANGGLLAQTGTHMVALAAKHHRVPVVCVTGLHKLSPLYAHDIDAFADLNSPGSVFDYGEVPDNVHVLAPHYDYVPPELVSLFITNTGGHLPSYVYRLLAEYYNPADNVI</sequence>
<evidence type="ECO:0000313" key="11">
    <source>
        <dbReference type="EMBL" id="CAE0444205.1"/>
    </source>
</evidence>
<dbReference type="PANTHER" id="PTHR45859:SF1">
    <property type="entry name" value="TRANSLATION INITIATION FACTOR EIF-2B SUBUNIT BETA"/>
    <property type="match status" value="1"/>
</dbReference>
<dbReference type="Pfam" id="PF01008">
    <property type="entry name" value="IF-2B"/>
    <property type="match status" value="1"/>
</dbReference>
<proteinExistence type="inferred from homology"/>
<dbReference type="PANTHER" id="PTHR45859">
    <property type="entry name" value="TRANSLATION INITIATION FACTOR EIF-2B SUBUNIT BETA"/>
    <property type="match status" value="1"/>
</dbReference>
<evidence type="ECO:0000256" key="2">
    <source>
        <dbReference type="ARBA" id="ARBA00007251"/>
    </source>
</evidence>
<evidence type="ECO:0000256" key="8">
    <source>
        <dbReference type="ARBA" id="ARBA00046432"/>
    </source>
</evidence>
<evidence type="ECO:0000256" key="1">
    <source>
        <dbReference type="ARBA" id="ARBA00004514"/>
    </source>
</evidence>
<dbReference type="InterPro" id="IPR000649">
    <property type="entry name" value="IF-2B-related"/>
</dbReference>
<evidence type="ECO:0000256" key="7">
    <source>
        <dbReference type="ARBA" id="ARBA00044228"/>
    </source>
</evidence>
<dbReference type="GO" id="GO:0005829">
    <property type="term" value="C:cytosol"/>
    <property type="evidence" value="ECO:0007669"/>
    <property type="project" value="UniProtKB-SubCell"/>
</dbReference>
<evidence type="ECO:0000313" key="10">
    <source>
        <dbReference type="EMBL" id="CAE0444203.1"/>
    </source>
</evidence>
<keyword evidence="3" id="KW-0963">Cytoplasm</keyword>
<dbReference type="InterPro" id="IPR037171">
    <property type="entry name" value="NagB/RpiA_transferase-like"/>
</dbReference>
<dbReference type="GO" id="GO:0005851">
    <property type="term" value="C:eukaryotic translation initiation factor 2B complex"/>
    <property type="evidence" value="ECO:0007669"/>
    <property type="project" value="TreeGrafter"/>
</dbReference>
<dbReference type="AlphaFoldDB" id="A0A6S8ERZ4"/>
<dbReference type="InterPro" id="IPR051855">
    <property type="entry name" value="eIF2B_beta_subunit"/>
</dbReference>
<dbReference type="EMBL" id="HBIN01018694">
    <property type="protein sequence ID" value="CAE0444203.1"/>
    <property type="molecule type" value="Transcribed_RNA"/>
</dbReference>
<dbReference type="GO" id="GO:0005085">
    <property type="term" value="F:guanyl-nucleotide exchange factor activity"/>
    <property type="evidence" value="ECO:0007669"/>
    <property type="project" value="TreeGrafter"/>
</dbReference>
<protein>
    <recommendedName>
        <fullName evidence="6">Translation initiation factor eIF2B subunit beta</fullName>
    </recommendedName>
    <alternativeName>
        <fullName evidence="7">eIF2B GDP-GTP exchange factor subunit beta</fullName>
    </alternativeName>
</protein>
<reference evidence="11" key="1">
    <citation type="submission" date="2021-01" db="EMBL/GenBank/DDBJ databases">
        <authorList>
            <person name="Corre E."/>
            <person name="Pelletier E."/>
            <person name="Niang G."/>
            <person name="Scheremetjew M."/>
            <person name="Finn R."/>
            <person name="Kale V."/>
            <person name="Holt S."/>
            <person name="Cochrane G."/>
            <person name="Meng A."/>
            <person name="Brown T."/>
            <person name="Cohen L."/>
        </authorList>
    </citation>
    <scope>NUCLEOTIDE SEQUENCE</scope>
    <source>
        <strain evidence="11">GSBS06</strain>
    </source>
</reference>
<comment type="subunit">
    <text evidence="8">Component of the translation initiation factor 2B (eIF2B) complex which is a heterodecamer of two sets of five different subunits: alpha, beta, gamma, delta and epsilon. Subunits alpha, beta and delta comprise a regulatory subcomplex and subunits epsilon and gamma comprise a catalytic subcomplex. Within the complex, the hexameric regulatory complex resides at the center, with the two heterodimeric catalytic subcomplexes bound on opposite sides.</text>
</comment>
<comment type="subcellular location">
    <subcellularLocation>
        <location evidence="1">Cytoplasm</location>
        <location evidence="1">Cytosol</location>
    </subcellularLocation>
</comment>
<dbReference type="EMBL" id="HBIN01018696">
    <property type="protein sequence ID" value="CAE0444205.1"/>
    <property type="molecule type" value="Transcribed_RNA"/>
</dbReference>
<dbReference type="Gene3D" id="3.40.50.10470">
    <property type="entry name" value="Translation initiation factor eif-2b, domain 2"/>
    <property type="match status" value="1"/>
</dbReference>
<name>A0A6S8ERZ4_9STRA</name>
<evidence type="ECO:0000256" key="5">
    <source>
        <dbReference type="ARBA" id="ARBA00022917"/>
    </source>
</evidence>
<dbReference type="SUPFAM" id="SSF100950">
    <property type="entry name" value="NagB/RpiA/CoA transferase-like"/>
    <property type="match status" value="1"/>
</dbReference>
<dbReference type="GO" id="GO:0003743">
    <property type="term" value="F:translation initiation factor activity"/>
    <property type="evidence" value="ECO:0007669"/>
    <property type="project" value="UniProtKB-KW"/>
</dbReference>
<evidence type="ECO:0000256" key="3">
    <source>
        <dbReference type="ARBA" id="ARBA00022490"/>
    </source>
</evidence>
<evidence type="ECO:0000256" key="4">
    <source>
        <dbReference type="ARBA" id="ARBA00022540"/>
    </source>
</evidence>